<proteinExistence type="predicted"/>
<feature type="transmembrane region" description="Helical" evidence="2">
    <location>
        <begin position="218"/>
        <end position="238"/>
    </location>
</feature>
<name>A0A0N5AFY5_9BILA</name>
<dbReference type="PANTHER" id="PTHR22168">
    <property type="entry name" value="TMEM26 PROTEIN"/>
    <property type="match status" value="1"/>
</dbReference>
<keyword evidence="2" id="KW-0812">Transmembrane</keyword>
<feature type="transmembrane region" description="Helical" evidence="2">
    <location>
        <begin position="189"/>
        <end position="206"/>
    </location>
</feature>
<reference evidence="4" key="1">
    <citation type="submission" date="2016-04" db="UniProtKB">
        <authorList>
            <consortium name="WormBaseParasite"/>
        </authorList>
    </citation>
    <scope>IDENTIFICATION</scope>
</reference>
<dbReference type="Proteomes" id="UP000046393">
    <property type="component" value="Unplaced"/>
</dbReference>
<accession>A0A0N5AFY5</accession>
<sequence>MVHNRLSPYENRNPETGLGRQRKLSLKQIELYENGEERRHVRSSESASSMPNGTFVLLNVLRAITSRTLFIVHSIATIWRTVNLTGKNSVWGFALIAIGIIFEGAYTIIMRAGDEKKWFSTSVLLYIFATAPPIWLLETKLCEKRLENDGNVVEQELQMQMLEQLLLVILIIGRWILPKGDISKEQLSQILLAYLAISSDIVEFFNVFKERVVWSDVFVQNVVLGAWTLSLLQFPFVLTVSRARKVRVAITNEYDKIVILENKSTSPCDVIYDVDMWAIILANALQDCPYLFVRLYLLLNRGLITYTMIFFTCKNALIISLQTYRAFVLCNDRYIHHKRGKSKTNVHPYKVQRRRIKPAQKDLQLSPKKAVKGNPV</sequence>
<evidence type="ECO:0000256" key="2">
    <source>
        <dbReference type="SAM" id="Phobius"/>
    </source>
</evidence>
<organism evidence="3 4">
    <name type="scientific">Syphacia muris</name>
    <dbReference type="NCBI Taxonomy" id="451379"/>
    <lineage>
        <taxon>Eukaryota</taxon>
        <taxon>Metazoa</taxon>
        <taxon>Ecdysozoa</taxon>
        <taxon>Nematoda</taxon>
        <taxon>Chromadorea</taxon>
        <taxon>Rhabditida</taxon>
        <taxon>Spirurina</taxon>
        <taxon>Oxyuridomorpha</taxon>
        <taxon>Oxyuroidea</taxon>
        <taxon>Oxyuridae</taxon>
        <taxon>Syphacia</taxon>
    </lineage>
</organism>
<feature type="transmembrane region" description="Helical" evidence="2">
    <location>
        <begin position="91"/>
        <end position="109"/>
    </location>
</feature>
<keyword evidence="3" id="KW-1185">Reference proteome</keyword>
<keyword evidence="2" id="KW-1133">Transmembrane helix</keyword>
<evidence type="ECO:0000313" key="4">
    <source>
        <dbReference type="WBParaSite" id="SMUV_0000320801-mRNA-1"/>
    </source>
</evidence>
<dbReference type="PANTHER" id="PTHR22168:SF8">
    <property type="entry name" value="TRANSMEMBRANE PROTEIN 26"/>
    <property type="match status" value="1"/>
</dbReference>
<dbReference type="AlphaFoldDB" id="A0A0N5AFY5"/>
<dbReference type="InterPro" id="IPR019169">
    <property type="entry name" value="Transmembrane_26"/>
</dbReference>
<evidence type="ECO:0000256" key="1">
    <source>
        <dbReference type="SAM" id="MobiDB-lite"/>
    </source>
</evidence>
<feature type="region of interest" description="Disordered" evidence="1">
    <location>
        <begin position="1"/>
        <end position="21"/>
    </location>
</feature>
<protein>
    <submittedName>
        <fullName evidence="4">Transmembrane protein 26</fullName>
    </submittedName>
</protein>
<keyword evidence="2" id="KW-0472">Membrane</keyword>
<feature type="transmembrane region" description="Helical" evidence="2">
    <location>
        <begin position="157"/>
        <end position="177"/>
    </location>
</feature>
<dbReference type="Pfam" id="PF09772">
    <property type="entry name" value="Tmem26"/>
    <property type="match status" value="1"/>
</dbReference>
<evidence type="ECO:0000313" key="3">
    <source>
        <dbReference type="Proteomes" id="UP000046393"/>
    </source>
</evidence>
<dbReference type="WBParaSite" id="SMUV_0000320801-mRNA-1">
    <property type="protein sequence ID" value="SMUV_0000320801-mRNA-1"/>
    <property type="gene ID" value="SMUV_0000320801"/>
</dbReference>